<dbReference type="EMBL" id="MHCV01000002">
    <property type="protein sequence ID" value="OGY28126.1"/>
    <property type="molecule type" value="Genomic_DNA"/>
</dbReference>
<keyword evidence="4 5" id="KW-0472">Membrane</keyword>
<feature type="domain" description="Cation efflux protein transmembrane" evidence="6">
    <location>
        <begin position="22"/>
        <end position="189"/>
    </location>
</feature>
<feature type="transmembrane region" description="Helical" evidence="5">
    <location>
        <begin position="12"/>
        <end position="43"/>
    </location>
</feature>
<evidence type="ECO:0000256" key="1">
    <source>
        <dbReference type="ARBA" id="ARBA00004141"/>
    </source>
</evidence>
<feature type="transmembrane region" description="Helical" evidence="5">
    <location>
        <begin position="152"/>
        <end position="170"/>
    </location>
</feature>
<dbReference type="InterPro" id="IPR058533">
    <property type="entry name" value="Cation_efflux_TM"/>
</dbReference>
<name>A0A1G1WK95_9BACT</name>
<accession>A0A1G1WK95</accession>
<evidence type="ECO:0000256" key="2">
    <source>
        <dbReference type="ARBA" id="ARBA00022692"/>
    </source>
</evidence>
<evidence type="ECO:0000256" key="5">
    <source>
        <dbReference type="SAM" id="Phobius"/>
    </source>
</evidence>
<comment type="subcellular location">
    <subcellularLocation>
        <location evidence="1">Membrane</location>
        <topology evidence="1">Multi-pass membrane protein</topology>
    </subcellularLocation>
</comment>
<feature type="transmembrane region" description="Helical" evidence="5">
    <location>
        <begin position="114"/>
        <end position="131"/>
    </location>
</feature>
<dbReference type="InterPro" id="IPR027469">
    <property type="entry name" value="Cation_efflux_TMD_sf"/>
</dbReference>
<evidence type="ECO:0000313" key="7">
    <source>
        <dbReference type="EMBL" id="OGY28126.1"/>
    </source>
</evidence>
<gene>
    <name evidence="7" type="ORF">A2864_01940</name>
</gene>
<dbReference type="AlphaFoldDB" id="A0A1G1WK95"/>
<sequence length="211" mass="22747">MKNPHLAEAKHASFALLPLLPVMGLEISGFLLAGSLVLAAHLADVVGDSFAYLSVIVVALVSWYRDLQGREHKTNHIEQIVSAVINATTILVGVGVVSWQVYEGFTDPGPPVDDWIILAVPAFSFLMYWIIHDVIEGVQEPNVSIESLKAHVVGDRAVSAIVFIATLFTLSLQTSWANPAGGVAVMVVLGWVFAGLVLKIREAARENQGVR</sequence>
<dbReference type="GO" id="GO:0016020">
    <property type="term" value="C:membrane"/>
    <property type="evidence" value="ECO:0007669"/>
    <property type="project" value="UniProtKB-SubCell"/>
</dbReference>
<proteinExistence type="predicted"/>
<feature type="transmembrane region" description="Helical" evidence="5">
    <location>
        <begin position="49"/>
        <end position="67"/>
    </location>
</feature>
<feature type="transmembrane region" description="Helical" evidence="5">
    <location>
        <begin position="79"/>
        <end position="102"/>
    </location>
</feature>
<dbReference type="Pfam" id="PF01545">
    <property type="entry name" value="Cation_efflux"/>
    <property type="match status" value="1"/>
</dbReference>
<evidence type="ECO:0000256" key="3">
    <source>
        <dbReference type="ARBA" id="ARBA00022989"/>
    </source>
</evidence>
<keyword evidence="3 5" id="KW-1133">Transmembrane helix</keyword>
<protein>
    <recommendedName>
        <fullName evidence="6">Cation efflux protein transmembrane domain-containing protein</fullName>
    </recommendedName>
</protein>
<comment type="caution">
    <text evidence="7">The sequence shown here is derived from an EMBL/GenBank/DDBJ whole genome shotgun (WGS) entry which is preliminary data.</text>
</comment>
<dbReference type="SUPFAM" id="SSF161111">
    <property type="entry name" value="Cation efflux protein transmembrane domain-like"/>
    <property type="match status" value="1"/>
</dbReference>
<feature type="transmembrane region" description="Helical" evidence="5">
    <location>
        <begin position="176"/>
        <end position="198"/>
    </location>
</feature>
<evidence type="ECO:0000313" key="8">
    <source>
        <dbReference type="Proteomes" id="UP000177900"/>
    </source>
</evidence>
<evidence type="ECO:0000259" key="6">
    <source>
        <dbReference type="Pfam" id="PF01545"/>
    </source>
</evidence>
<evidence type="ECO:0000256" key="4">
    <source>
        <dbReference type="ARBA" id="ARBA00023136"/>
    </source>
</evidence>
<keyword evidence="2 5" id="KW-0812">Transmembrane</keyword>
<reference evidence="7 8" key="1">
    <citation type="journal article" date="2016" name="Nat. Commun.">
        <title>Thousands of microbial genomes shed light on interconnected biogeochemical processes in an aquifer system.</title>
        <authorList>
            <person name="Anantharaman K."/>
            <person name="Brown C.T."/>
            <person name="Hug L.A."/>
            <person name="Sharon I."/>
            <person name="Castelle C.J."/>
            <person name="Probst A.J."/>
            <person name="Thomas B.C."/>
            <person name="Singh A."/>
            <person name="Wilkins M.J."/>
            <person name="Karaoz U."/>
            <person name="Brodie E.L."/>
            <person name="Williams K.H."/>
            <person name="Hubbard S.S."/>
            <person name="Banfield J.F."/>
        </authorList>
    </citation>
    <scope>NUCLEOTIDE SEQUENCE [LARGE SCALE GENOMIC DNA]</scope>
</reference>
<dbReference type="Gene3D" id="1.20.1510.10">
    <property type="entry name" value="Cation efflux protein transmembrane domain"/>
    <property type="match status" value="1"/>
</dbReference>
<dbReference type="Proteomes" id="UP000177900">
    <property type="component" value="Unassembled WGS sequence"/>
</dbReference>
<dbReference type="GO" id="GO:0008324">
    <property type="term" value="F:monoatomic cation transmembrane transporter activity"/>
    <property type="evidence" value="ECO:0007669"/>
    <property type="project" value="InterPro"/>
</dbReference>
<organism evidence="7 8">
    <name type="scientific">Candidatus Woykebacteria bacterium RIFCSPHIGHO2_01_FULL_39_12</name>
    <dbReference type="NCBI Taxonomy" id="1802599"/>
    <lineage>
        <taxon>Bacteria</taxon>
        <taxon>Candidatus Woykeibacteriota</taxon>
    </lineage>
</organism>